<dbReference type="GO" id="GO:0004497">
    <property type="term" value="F:monooxygenase activity"/>
    <property type="evidence" value="ECO:0007669"/>
    <property type="project" value="UniProtKB-KW"/>
</dbReference>
<evidence type="ECO:0000256" key="1">
    <source>
        <dbReference type="ARBA" id="ARBA00001973"/>
    </source>
</evidence>
<name>A0A6A6WY87_9PLEO</name>
<organism evidence="18 19">
    <name type="scientific">Melanomma pulvis-pyrius CBS 109.77</name>
    <dbReference type="NCBI Taxonomy" id="1314802"/>
    <lineage>
        <taxon>Eukaryota</taxon>
        <taxon>Fungi</taxon>
        <taxon>Dikarya</taxon>
        <taxon>Ascomycota</taxon>
        <taxon>Pezizomycotina</taxon>
        <taxon>Dothideomycetes</taxon>
        <taxon>Pleosporomycetidae</taxon>
        <taxon>Pleosporales</taxon>
        <taxon>Melanommataceae</taxon>
        <taxon>Melanomma</taxon>
    </lineage>
</organism>
<dbReference type="PANTHER" id="PTHR33353">
    <property type="entry name" value="PUTATIVE (AFU_ORTHOLOGUE AFUA_1G12560)-RELATED"/>
    <property type="match status" value="1"/>
</dbReference>
<dbReference type="Proteomes" id="UP000799757">
    <property type="component" value="Unassembled WGS sequence"/>
</dbReference>
<proteinExistence type="inferred from homology"/>
<evidence type="ECO:0000256" key="10">
    <source>
        <dbReference type="ARBA" id="ARBA00023157"/>
    </source>
</evidence>
<keyword evidence="3" id="KW-0964">Secreted</keyword>
<keyword evidence="8" id="KW-0186">Copper</keyword>
<evidence type="ECO:0000313" key="18">
    <source>
        <dbReference type="EMBL" id="KAF2789046.1"/>
    </source>
</evidence>
<dbReference type="GO" id="GO:0005576">
    <property type="term" value="C:extracellular region"/>
    <property type="evidence" value="ECO:0007669"/>
    <property type="project" value="UniProtKB-SubCell"/>
</dbReference>
<keyword evidence="11" id="KW-0119">Carbohydrate metabolism</keyword>
<evidence type="ECO:0000256" key="4">
    <source>
        <dbReference type="ARBA" id="ARBA00022723"/>
    </source>
</evidence>
<keyword evidence="7" id="KW-0560">Oxidoreductase</keyword>
<dbReference type="InterPro" id="IPR049892">
    <property type="entry name" value="AA9"/>
</dbReference>
<sequence>MNAFAVVFLVLSQGVKAHYNLAHISVNGGPVSREWQYVRNTTKGPVTEETFGESNDFAPNFDLYDENIRCGRGAAAHGSWTETLDVNAGDVVSFFGSQHGDIEDFGIYHQTSIGQAYLSRAPNTLEEYRGDGDWFKIGAILADTNSSWVFTERKYSMNFTIPPTTPPGKYLLRAE</sequence>
<dbReference type="Gene3D" id="2.70.50.70">
    <property type="match status" value="1"/>
</dbReference>
<evidence type="ECO:0000256" key="2">
    <source>
        <dbReference type="ARBA" id="ARBA00004613"/>
    </source>
</evidence>
<dbReference type="GO" id="GO:0046872">
    <property type="term" value="F:metal ion binding"/>
    <property type="evidence" value="ECO:0007669"/>
    <property type="project" value="UniProtKB-KW"/>
</dbReference>
<feature type="signal peptide" evidence="16">
    <location>
        <begin position="1"/>
        <end position="17"/>
    </location>
</feature>
<comment type="subcellular location">
    <subcellularLocation>
        <location evidence="2">Secreted</location>
    </subcellularLocation>
</comment>
<feature type="domain" description="Auxiliary Activity family 9 catalytic" evidence="17">
    <location>
        <begin position="18"/>
        <end position="175"/>
    </location>
</feature>
<dbReference type="OrthoDB" id="6038816at2759"/>
<feature type="chain" id="PRO_5025628023" description="lytic cellulose monooxygenase (C4-dehydrogenating)" evidence="16">
    <location>
        <begin position="18"/>
        <end position="175"/>
    </location>
</feature>
<evidence type="ECO:0000256" key="7">
    <source>
        <dbReference type="ARBA" id="ARBA00023002"/>
    </source>
</evidence>
<keyword evidence="9 18" id="KW-0503">Monooxygenase</keyword>
<reference evidence="18" key="1">
    <citation type="journal article" date="2020" name="Stud. Mycol.">
        <title>101 Dothideomycetes genomes: a test case for predicting lifestyles and emergence of pathogens.</title>
        <authorList>
            <person name="Haridas S."/>
            <person name="Albert R."/>
            <person name="Binder M."/>
            <person name="Bloem J."/>
            <person name="Labutti K."/>
            <person name="Salamov A."/>
            <person name="Andreopoulos B."/>
            <person name="Baker S."/>
            <person name="Barry K."/>
            <person name="Bills G."/>
            <person name="Bluhm B."/>
            <person name="Cannon C."/>
            <person name="Castanera R."/>
            <person name="Culley D."/>
            <person name="Daum C."/>
            <person name="Ezra D."/>
            <person name="Gonzalez J."/>
            <person name="Henrissat B."/>
            <person name="Kuo A."/>
            <person name="Liang C."/>
            <person name="Lipzen A."/>
            <person name="Lutzoni F."/>
            <person name="Magnuson J."/>
            <person name="Mondo S."/>
            <person name="Nolan M."/>
            <person name="Ohm R."/>
            <person name="Pangilinan J."/>
            <person name="Park H.-J."/>
            <person name="Ramirez L."/>
            <person name="Alfaro M."/>
            <person name="Sun H."/>
            <person name="Tritt A."/>
            <person name="Yoshinaga Y."/>
            <person name="Zwiers L.-H."/>
            <person name="Turgeon B."/>
            <person name="Goodwin S."/>
            <person name="Spatafora J."/>
            <person name="Crous P."/>
            <person name="Grigoriev I."/>
        </authorList>
    </citation>
    <scope>NUCLEOTIDE SEQUENCE</scope>
    <source>
        <strain evidence="18">CBS 109.77</strain>
    </source>
</reference>
<evidence type="ECO:0000256" key="9">
    <source>
        <dbReference type="ARBA" id="ARBA00023033"/>
    </source>
</evidence>
<comment type="catalytic activity">
    <reaction evidence="14">
        <text>[(1-&gt;4)-beta-D-glucosyl]n+m + reduced acceptor + O2 = 4-dehydro-beta-D-glucosyl-[(1-&gt;4)-beta-D-glucosyl]n-1 + [(1-&gt;4)-beta-D-glucosyl]m + acceptor + H2O.</text>
        <dbReference type="EC" id="1.14.99.56"/>
    </reaction>
</comment>
<gene>
    <name evidence="18" type="ORF">K505DRAFT_341591</name>
</gene>
<dbReference type="Pfam" id="PF03443">
    <property type="entry name" value="AA9"/>
    <property type="match status" value="1"/>
</dbReference>
<keyword evidence="12" id="KW-0624">Polysaccharide degradation</keyword>
<comment type="cofactor">
    <cofactor evidence="1">
        <name>Cu(2+)</name>
        <dbReference type="ChEBI" id="CHEBI:29036"/>
    </cofactor>
</comment>
<protein>
    <recommendedName>
        <fullName evidence="15">lytic cellulose monooxygenase (C4-dehydrogenating)</fullName>
        <ecNumber evidence="15">1.14.99.56</ecNumber>
    </recommendedName>
</protein>
<keyword evidence="19" id="KW-1185">Reference proteome</keyword>
<comment type="similarity">
    <text evidence="13">Belongs to the polysaccharide monooxygenase AA9 family.</text>
</comment>
<dbReference type="InterPro" id="IPR005103">
    <property type="entry name" value="AA9_LPMO"/>
</dbReference>
<dbReference type="EMBL" id="MU002167">
    <property type="protein sequence ID" value="KAF2789046.1"/>
    <property type="molecule type" value="Genomic_DNA"/>
</dbReference>
<evidence type="ECO:0000259" key="17">
    <source>
        <dbReference type="Pfam" id="PF03443"/>
    </source>
</evidence>
<keyword evidence="10" id="KW-1015">Disulfide bond</keyword>
<dbReference type="GO" id="GO:0030245">
    <property type="term" value="P:cellulose catabolic process"/>
    <property type="evidence" value="ECO:0007669"/>
    <property type="project" value="UniProtKB-KW"/>
</dbReference>
<evidence type="ECO:0000256" key="3">
    <source>
        <dbReference type="ARBA" id="ARBA00022525"/>
    </source>
</evidence>
<evidence type="ECO:0000313" key="19">
    <source>
        <dbReference type="Proteomes" id="UP000799757"/>
    </source>
</evidence>
<accession>A0A6A6WY87</accession>
<evidence type="ECO:0000256" key="11">
    <source>
        <dbReference type="ARBA" id="ARBA00023277"/>
    </source>
</evidence>
<evidence type="ECO:0000256" key="8">
    <source>
        <dbReference type="ARBA" id="ARBA00023008"/>
    </source>
</evidence>
<evidence type="ECO:0000256" key="14">
    <source>
        <dbReference type="ARBA" id="ARBA00045077"/>
    </source>
</evidence>
<keyword evidence="6" id="KW-0136">Cellulose degradation</keyword>
<evidence type="ECO:0000256" key="6">
    <source>
        <dbReference type="ARBA" id="ARBA00023001"/>
    </source>
</evidence>
<keyword evidence="5 16" id="KW-0732">Signal</keyword>
<dbReference type="PANTHER" id="PTHR33353:SF10">
    <property type="entry name" value="ENDO-BETA-1,4-GLUCANASE D"/>
    <property type="match status" value="1"/>
</dbReference>
<evidence type="ECO:0000256" key="12">
    <source>
        <dbReference type="ARBA" id="ARBA00023326"/>
    </source>
</evidence>
<evidence type="ECO:0000256" key="16">
    <source>
        <dbReference type="SAM" id="SignalP"/>
    </source>
</evidence>
<evidence type="ECO:0000256" key="5">
    <source>
        <dbReference type="ARBA" id="ARBA00022729"/>
    </source>
</evidence>
<evidence type="ECO:0000256" key="15">
    <source>
        <dbReference type="ARBA" id="ARBA00047174"/>
    </source>
</evidence>
<dbReference type="EC" id="1.14.99.56" evidence="15"/>
<evidence type="ECO:0000256" key="13">
    <source>
        <dbReference type="ARBA" id="ARBA00044502"/>
    </source>
</evidence>
<dbReference type="AlphaFoldDB" id="A0A6A6WY87"/>
<keyword evidence="4" id="KW-0479">Metal-binding</keyword>